<keyword evidence="3 5" id="KW-1133">Transmembrane helix</keyword>
<evidence type="ECO:0000256" key="5">
    <source>
        <dbReference type="SAM" id="Phobius"/>
    </source>
</evidence>
<dbReference type="GO" id="GO:0016020">
    <property type="term" value="C:membrane"/>
    <property type="evidence" value="ECO:0007669"/>
    <property type="project" value="UniProtKB-SubCell"/>
</dbReference>
<dbReference type="Pfam" id="PF06271">
    <property type="entry name" value="RDD"/>
    <property type="match status" value="1"/>
</dbReference>
<organism evidence="7 8">
    <name type="scientific">Caenorhabditis angaria</name>
    <dbReference type="NCBI Taxonomy" id="860376"/>
    <lineage>
        <taxon>Eukaryota</taxon>
        <taxon>Metazoa</taxon>
        <taxon>Ecdysozoa</taxon>
        <taxon>Nematoda</taxon>
        <taxon>Chromadorea</taxon>
        <taxon>Rhabditida</taxon>
        <taxon>Rhabditina</taxon>
        <taxon>Rhabditomorpha</taxon>
        <taxon>Rhabditoidea</taxon>
        <taxon>Rhabditidae</taxon>
        <taxon>Peloderinae</taxon>
        <taxon>Caenorhabditis</taxon>
    </lineage>
</organism>
<accession>A0A9P1IZV0</accession>
<feature type="transmembrane region" description="Helical" evidence="5">
    <location>
        <begin position="144"/>
        <end position="172"/>
    </location>
</feature>
<feature type="transmembrane region" description="Helical" evidence="5">
    <location>
        <begin position="362"/>
        <end position="380"/>
    </location>
</feature>
<keyword evidence="4 5" id="KW-0472">Membrane</keyword>
<feature type="transmembrane region" description="Helical" evidence="5">
    <location>
        <begin position="107"/>
        <end position="124"/>
    </location>
</feature>
<evidence type="ECO:0000256" key="2">
    <source>
        <dbReference type="ARBA" id="ARBA00022692"/>
    </source>
</evidence>
<keyword evidence="2 5" id="KW-0812">Transmembrane</keyword>
<gene>
    <name evidence="7" type="ORF">CAMP_LOCUS18103</name>
</gene>
<name>A0A9P1IZV0_9PELO</name>
<evidence type="ECO:0000259" key="6">
    <source>
        <dbReference type="Pfam" id="PF06271"/>
    </source>
</evidence>
<dbReference type="Proteomes" id="UP001152747">
    <property type="component" value="Unassembled WGS sequence"/>
</dbReference>
<sequence>MSSESSTGIRCRTAARRVYFEKERKDYASISEYAQEVRKYANAYRQWEMTCHEIQQQQQWSQYVTGQNPHSQPQPNPHIAAQAHFGPETVVNFEPASIIRRVCAETVDFLICLFLKLLVALFLIEMELIDIDTFQKVMDDESDIVEFMIVTQALLPIEMGSKFVCAILEALIMMIDIGPCKKGQTPGKWITGIRVIAADRISDSNIPNFVQVHNPKEISLKQSFGRSIFKNIVVNSLFPFTTLAFNMSLTRSLYDSMLKTIVVMISKMANNIGLFSKKTVDEIELIEKDVSKAGDSTMHDNHNATILDIDSINDEEIDDVVETASSENSDFEDPTIDIDDTTGLLEGISNDNNNVQLLIKKIAKSLLVFATAFLIFYIFVF</sequence>
<keyword evidence="8" id="KW-1185">Reference proteome</keyword>
<dbReference type="EMBL" id="CANHGI010000006">
    <property type="protein sequence ID" value="CAI5455466.1"/>
    <property type="molecule type" value="Genomic_DNA"/>
</dbReference>
<comment type="subcellular location">
    <subcellularLocation>
        <location evidence="1">Membrane</location>
        <topology evidence="1">Multi-pass membrane protein</topology>
    </subcellularLocation>
</comment>
<proteinExistence type="predicted"/>
<dbReference type="AlphaFoldDB" id="A0A9P1IZV0"/>
<evidence type="ECO:0000256" key="4">
    <source>
        <dbReference type="ARBA" id="ARBA00023136"/>
    </source>
</evidence>
<dbReference type="OrthoDB" id="10061042at2759"/>
<evidence type="ECO:0000256" key="3">
    <source>
        <dbReference type="ARBA" id="ARBA00022989"/>
    </source>
</evidence>
<dbReference type="PANTHER" id="PTHR13659">
    <property type="entry name" value="AUTOSOMAL HIGHLY CONSERVED PROTEIN"/>
    <property type="match status" value="1"/>
</dbReference>
<comment type="caution">
    <text evidence="7">The sequence shown here is derived from an EMBL/GenBank/DDBJ whole genome shotgun (WGS) entry which is preliminary data.</text>
</comment>
<feature type="domain" description="RDD" evidence="6">
    <location>
        <begin position="96"/>
        <end position="199"/>
    </location>
</feature>
<evidence type="ECO:0000313" key="8">
    <source>
        <dbReference type="Proteomes" id="UP001152747"/>
    </source>
</evidence>
<dbReference type="PANTHER" id="PTHR13659:SF5">
    <property type="entry name" value="PROTEIN FAM8A1"/>
    <property type="match status" value="1"/>
</dbReference>
<reference evidence="7" key="1">
    <citation type="submission" date="2022-11" db="EMBL/GenBank/DDBJ databases">
        <authorList>
            <person name="Kikuchi T."/>
        </authorList>
    </citation>
    <scope>NUCLEOTIDE SEQUENCE</scope>
    <source>
        <strain evidence="7">PS1010</strain>
    </source>
</reference>
<evidence type="ECO:0000256" key="1">
    <source>
        <dbReference type="ARBA" id="ARBA00004141"/>
    </source>
</evidence>
<evidence type="ECO:0000313" key="7">
    <source>
        <dbReference type="EMBL" id="CAI5455466.1"/>
    </source>
</evidence>
<dbReference type="InterPro" id="IPR010432">
    <property type="entry name" value="RDD"/>
</dbReference>
<protein>
    <recommendedName>
        <fullName evidence="6">RDD domain-containing protein</fullName>
    </recommendedName>
</protein>
<dbReference type="InterPro" id="IPR039871">
    <property type="entry name" value="FAM8A1"/>
</dbReference>